<feature type="transmembrane region" description="Helical" evidence="6">
    <location>
        <begin position="90"/>
        <end position="110"/>
    </location>
</feature>
<protein>
    <submittedName>
        <fullName evidence="7">TPT domain-containing protein</fullName>
    </submittedName>
</protein>
<keyword evidence="5 6" id="KW-0472">Membrane</keyword>
<sequence>LSGQLSWISGFAGILLEKILKGSDVSLFVRNVQLSSVSVPFGLINVQDRDKVMKNGMMVGFDSAVWGVVAITAFGGLMSSVVIKYANNIVKAFATSIAIILTCITSAMLFALYPSILFGLGTVLAVGAVLLYSLFSSEKSDQPIPVKLCSDDSSENHGATRT</sequence>
<dbReference type="AlphaFoldDB" id="A0A183CU73"/>
<evidence type="ECO:0000256" key="3">
    <source>
        <dbReference type="ARBA" id="ARBA00022692"/>
    </source>
</evidence>
<feature type="transmembrane region" description="Helical" evidence="6">
    <location>
        <begin position="116"/>
        <end position="135"/>
    </location>
</feature>
<dbReference type="NCBIfam" id="TIGR00803">
    <property type="entry name" value="nst"/>
    <property type="match status" value="1"/>
</dbReference>
<keyword evidence="2" id="KW-0813">Transport</keyword>
<evidence type="ECO:0000256" key="2">
    <source>
        <dbReference type="ARBA" id="ARBA00022597"/>
    </source>
</evidence>
<dbReference type="InterPro" id="IPR007271">
    <property type="entry name" value="Nuc_sug_transpt"/>
</dbReference>
<evidence type="ECO:0000256" key="1">
    <source>
        <dbReference type="ARBA" id="ARBA00004141"/>
    </source>
</evidence>
<keyword evidence="2" id="KW-0762">Sugar transport</keyword>
<comment type="subcellular location">
    <subcellularLocation>
        <location evidence="1">Membrane</location>
        <topology evidence="1">Multi-pass membrane protein</topology>
    </subcellularLocation>
</comment>
<feature type="transmembrane region" description="Helical" evidence="6">
    <location>
        <begin position="63"/>
        <end position="83"/>
    </location>
</feature>
<evidence type="ECO:0000256" key="4">
    <source>
        <dbReference type="ARBA" id="ARBA00022989"/>
    </source>
</evidence>
<dbReference type="WBParaSite" id="GPUH_0000001301-mRNA-1">
    <property type="protein sequence ID" value="GPUH_0000001301-mRNA-1"/>
    <property type="gene ID" value="GPUH_0000001301"/>
</dbReference>
<dbReference type="GO" id="GO:0000139">
    <property type="term" value="C:Golgi membrane"/>
    <property type="evidence" value="ECO:0007669"/>
    <property type="project" value="InterPro"/>
</dbReference>
<proteinExistence type="predicted"/>
<reference evidence="7" key="1">
    <citation type="submission" date="2016-06" db="UniProtKB">
        <authorList>
            <consortium name="WormBaseParasite"/>
        </authorList>
    </citation>
    <scope>IDENTIFICATION</scope>
</reference>
<evidence type="ECO:0000256" key="5">
    <source>
        <dbReference type="ARBA" id="ARBA00023136"/>
    </source>
</evidence>
<keyword evidence="4 6" id="KW-1133">Transmembrane helix</keyword>
<dbReference type="PANTHER" id="PTHR10231">
    <property type="entry name" value="NUCLEOTIDE-SUGAR TRANSMEMBRANE TRANSPORTER"/>
    <property type="match status" value="1"/>
</dbReference>
<evidence type="ECO:0000256" key="6">
    <source>
        <dbReference type="SAM" id="Phobius"/>
    </source>
</evidence>
<dbReference type="GO" id="GO:0015165">
    <property type="term" value="F:pyrimidine nucleotide-sugar transmembrane transporter activity"/>
    <property type="evidence" value="ECO:0007669"/>
    <property type="project" value="InterPro"/>
</dbReference>
<organism evidence="7">
    <name type="scientific">Gongylonema pulchrum</name>
    <dbReference type="NCBI Taxonomy" id="637853"/>
    <lineage>
        <taxon>Eukaryota</taxon>
        <taxon>Metazoa</taxon>
        <taxon>Ecdysozoa</taxon>
        <taxon>Nematoda</taxon>
        <taxon>Chromadorea</taxon>
        <taxon>Rhabditida</taxon>
        <taxon>Spirurina</taxon>
        <taxon>Spiruromorpha</taxon>
        <taxon>Spiruroidea</taxon>
        <taxon>Gongylonematidae</taxon>
        <taxon>Gongylonema</taxon>
    </lineage>
</organism>
<dbReference type="Pfam" id="PF04142">
    <property type="entry name" value="Nuc_sug_transp"/>
    <property type="match status" value="1"/>
</dbReference>
<keyword evidence="3 6" id="KW-0812">Transmembrane</keyword>
<name>A0A183CU73_9BILA</name>
<accession>A0A183CU73</accession>
<evidence type="ECO:0000313" key="7">
    <source>
        <dbReference type="WBParaSite" id="GPUH_0000001301-mRNA-1"/>
    </source>
</evidence>